<keyword evidence="2" id="KW-1185">Reference proteome</keyword>
<dbReference type="EMBL" id="JMPR01000038">
    <property type="protein sequence ID" value="KFD18460.1"/>
    <property type="molecule type" value="Genomic_DNA"/>
</dbReference>
<gene>
    <name evidence="1" type="ORF">GTPT_2650</name>
</gene>
<evidence type="ECO:0000313" key="2">
    <source>
        <dbReference type="Proteomes" id="UP000028602"/>
    </source>
</evidence>
<dbReference type="Proteomes" id="UP000028602">
    <property type="component" value="Unassembled WGS sequence"/>
</dbReference>
<name>A0A085JDB4_9GAMM</name>
<dbReference type="AlphaFoldDB" id="A0A085JDB4"/>
<comment type="caution">
    <text evidence="1">The sequence shown here is derived from an EMBL/GenBank/DDBJ whole genome shotgun (WGS) entry which is preliminary data.</text>
</comment>
<reference evidence="1 2" key="1">
    <citation type="submission" date="2014-05" db="EMBL/GenBank/DDBJ databases">
        <title>ATOL: Assembling a taxonomically balanced genome-scale reconstruction of the evolutionary history of the Enterobacteriaceae.</title>
        <authorList>
            <person name="Plunkett G.III."/>
            <person name="Neeno-Eckwall E.C."/>
            <person name="Glasner J.D."/>
            <person name="Perna N.T."/>
        </authorList>
    </citation>
    <scope>NUCLEOTIDE SEQUENCE [LARGE SCALE GENOMIC DNA]</scope>
    <source>
        <strain evidence="1 2">ATCC 33301</strain>
    </source>
</reference>
<organism evidence="1 2">
    <name type="scientific">Tatumella ptyseos ATCC 33301</name>
    <dbReference type="NCBI Taxonomy" id="1005995"/>
    <lineage>
        <taxon>Bacteria</taxon>
        <taxon>Pseudomonadati</taxon>
        <taxon>Pseudomonadota</taxon>
        <taxon>Gammaproteobacteria</taxon>
        <taxon>Enterobacterales</taxon>
        <taxon>Erwiniaceae</taxon>
        <taxon>Tatumella</taxon>
    </lineage>
</organism>
<accession>A0A085JDB4</accession>
<evidence type="ECO:0000313" key="1">
    <source>
        <dbReference type="EMBL" id="KFD18460.1"/>
    </source>
</evidence>
<proteinExistence type="predicted"/>
<sequence length="70" mass="8025">MAGMISICHTASPQECDQQVKKWRNRAKRVLPIGGGSETRRSSENRLFSHYFSFRGRSVTAWPGLMQRDL</sequence>
<protein>
    <submittedName>
        <fullName evidence="1">Uncharacterized protein</fullName>
    </submittedName>
</protein>